<accession>A0A1J5P601</accession>
<sequence length="59" mass="6508">MEPSWLAFAPLAGLNKVCKLNTAYRLSATSCLPLRPMNEVLIMLAPTPKYEPLEPFSTA</sequence>
<evidence type="ECO:0000313" key="1">
    <source>
        <dbReference type="EMBL" id="OIQ66160.1"/>
    </source>
</evidence>
<gene>
    <name evidence="1" type="ORF">GALL_522740</name>
</gene>
<reference evidence="1" key="1">
    <citation type="submission" date="2016-10" db="EMBL/GenBank/DDBJ databases">
        <title>Sequence of Gallionella enrichment culture.</title>
        <authorList>
            <person name="Poehlein A."/>
            <person name="Muehling M."/>
            <person name="Daniel R."/>
        </authorList>
    </citation>
    <scope>NUCLEOTIDE SEQUENCE</scope>
</reference>
<organism evidence="1">
    <name type="scientific">mine drainage metagenome</name>
    <dbReference type="NCBI Taxonomy" id="410659"/>
    <lineage>
        <taxon>unclassified sequences</taxon>
        <taxon>metagenomes</taxon>
        <taxon>ecological metagenomes</taxon>
    </lineage>
</organism>
<dbReference type="AlphaFoldDB" id="A0A1J5P601"/>
<protein>
    <submittedName>
        <fullName evidence="1">Uncharacterized protein</fullName>
    </submittedName>
</protein>
<proteinExistence type="predicted"/>
<comment type="caution">
    <text evidence="1">The sequence shown here is derived from an EMBL/GenBank/DDBJ whole genome shotgun (WGS) entry which is preliminary data.</text>
</comment>
<dbReference type="EMBL" id="MLJW01006796">
    <property type="protein sequence ID" value="OIQ66160.1"/>
    <property type="molecule type" value="Genomic_DNA"/>
</dbReference>
<name>A0A1J5P601_9ZZZZ</name>